<keyword evidence="4" id="KW-1185">Reference proteome</keyword>
<dbReference type="InterPro" id="IPR021416">
    <property type="entry name" value="DUF3048_N"/>
</dbReference>
<protein>
    <submittedName>
        <fullName evidence="3">Putative lipoprotein YerB</fullName>
    </submittedName>
</protein>
<evidence type="ECO:0000259" key="2">
    <source>
        <dbReference type="Pfam" id="PF17479"/>
    </source>
</evidence>
<dbReference type="SUPFAM" id="SSF159774">
    <property type="entry name" value="YerB-like"/>
    <property type="match status" value="1"/>
</dbReference>
<dbReference type="OrthoDB" id="9779102at2"/>
<feature type="domain" description="DUF3048" evidence="1">
    <location>
        <begin position="66"/>
        <end position="207"/>
    </location>
</feature>
<name>A0A140L5Q5_9FIRM</name>
<evidence type="ECO:0000313" key="3">
    <source>
        <dbReference type="EMBL" id="KXG75880.1"/>
    </source>
</evidence>
<dbReference type="STRING" id="520762.AN619_13430"/>
<dbReference type="AlphaFoldDB" id="A0A140L5Q5"/>
<reference evidence="3 4" key="1">
    <citation type="submission" date="2015-12" db="EMBL/GenBank/DDBJ databases">
        <title>Draft genome sequence of the thermoanaerobe Thermotalea metallivorans, an isolate from the runoff channel of the Great Artesian Basin, Australia.</title>
        <authorList>
            <person name="Patel B.K."/>
        </authorList>
    </citation>
    <scope>NUCLEOTIDE SEQUENCE [LARGE SCALE GENOMIC DNA]</scope>
    <source>
        <strain evidence="3 4">B2-1</strain>
    </source>
</reference>
<dbReference type="InterPro" id="IPR023158">
    <property type="entry name" value="YerB-like_sf"/>
</dbReference>
<dbReference type="PROSITE" id="PS51257">
    <property type="entry name" value="PROKAR_LIPOPROTEIN"/>
    <property type="match status" value="1"/>
</dbReference>
<dbReference type="Gene3D" id="3.50.90.10">
    <property type="entry name" value="YerB-like"/>
    <property type="match status" value="1"/>
</dbReference>
<keyword evidence="3" id="KW-0449">Lipoprotein</keyword>
<dbReference type="Pfam" id="PF11258">
    <property type="entry name" value="DUF3048"/>
    <property type="match status" value="1"/>
</dbReference>
<dbReference type="Pfam" id="PF17479">
    <property type="entry name" value="DUF3048_C"/>
    <property type="match status" value="1"/>
</dbReference>
<feature type="domain" description="DUF3048" evidence="2">
    <location>
        <begin position="233"/>
        <end position="344"/>
    </location>
</feature>
<organism evidence="3 4">
    <name type="scientific">Thermotalea metallivorans</name>
    <dbReference type="NCBI Taxonomy" id="520762"/>
    <lineage>
        <taxon>Bacteria</taxon>
        <taxon>Bacillati</taxon>
        <taxon>Bacillota</taxon>
        <taxon>Clostridia</taxon>
        <taxon>Peptostreptococcales</taxon>
        <taxon>Thermotaleaceae</taxon>
        <taxon>Thermotalea</taxon>
    </lineage>
</organism>
<accession>A0A140L5Q5</accession>
<evidence type="ECO:0000259" key="1">
    <source>
        <dbReference type="Pfam" id="PF11258"/>
    </source>
</evidence>
<dbReference type="InterPro" id="IPR035328">
    <property type="entry name" value="DUF3048_C"/>
</dbReference>
<proteinExistence type="predicted"/>
<dbReference type="RefSeq" id="WP_068555946.1">
    <property type="nucleotide sequence ID" value="NZ_LOEE01000030.1"/>
</dbReference>
<dbReference type="Proteomes" id="UP000070456">
    <property type="component" value="Unassembled WGS sequence"/>
</dbReference>
<sequence>MKGNSFFCLLLVIVVAFALFSGCARPEPAVSEGEVIGSIEEKKEDLEIVQDEESTEIEKEGVPSPLSGIYTREENIQRRPIAVMLDNQSKARPQAGLDQAEIVYEMLAEGWITRYMAIFLIHEPETIGPVRSARPYFIDKALEYDALYVHVGGSPQAFADIKKLKVADIDAMSRGGNTFWRKPHKKAPHNMYTSARALREAAQNSNYKKTGEFEPLLFHREDKSIGGSPASYVEIPYYRDYHPSFQYNAQVKKYYRFINGQPHLDEVSNAHLYAKNIIIQKCSTKIIDSEGRLEIEVTGKGRGYYLANGEMVEITWEKKSRRAGTKYYDANGDEIRLNPGITWIEVIPDDVEIVFE</sequence>
<dbReference type="EMBL" id="LOEE01000030">
    <property type="protein sequence ID" value="KXG75880.1"/>
    <property type="molecule type" value="Genomic_DNA"/>
</dbReference>
<comment type="caution">
    <text evidence="3">The sequence shown here is derived from an EMBL/GenBank/DDBJ whole genome shotgun (WGS) entry which is preliminary data.</text>
</comment>
<gene>
    <name evidence="3" type="primary">yerB</name>
    <name evidence="3" type="ORF">AN619_13430</name>
</gene>
<evidence type="ECO:0000313" key="4">
    <source>
        <dbReference type="Proteomes" id="UP000070456"/>
    </source>
</evidence>